<dbReference type="InterPro" id="IPR000594">
    <property type="entry name" value="ThiF_NAD_FAD-bd"/>
</dbReference>
<evidence type="ECO:0000256" key="1">
    <source>
        <dbReference type="SAM" id="Phobius"/>
    </source>
</evidence>
<keyword evidence="1" id="KW-0472">Membrane</keyword>
<dbReference type="Proteomes" id="UP000253551">
    <property type="component" value="Unassembled WGS sequence"/>
</dbReference>
<dbReference type="GO" id="GO:0061503">
    <property type="term" value="F:tRNA threonylcarbamoyladenosine dehydratase"/>
    <property type="evidence" value="ECO:0007669"/>
    <property type="project" value="TreeGrafter"/>
</dbReference>
<dbReference type="AlphaFoldDB" id="A0A367KX69"/>
<keyword evidence="4" id="KW-1185">Reference proteome</keyword>
<evidence type="ECO:0000313" key="4">
    <source>
        <dbReference type="Proteomes" id="UP000253551"/>
    </source>
</evidence>
<dbReference type="CDD" id="cd00755">
    <property type="entry name" value="YgdL_like"/>
    <property type="match status" value="1"/>
</dbReference>
<dbReference type="GO" id="GO:0008641">
    <property type="term" value="F:ubiquitin-like modifier activating enzyme activity"/>
    <property type="evidence" value="ECO:0007669"/>
    <property type="project" value="InterPro"/>
</dbReference>
<dbReference type="GO" id="GO:0061504">
    <property type="term" value="P:cyclic threonylcarbamoyladenosine biosynthetic process"/>
    <property type="evidence" value="ECO:0007669"/>
    <property type="project" value="TreeGrafter"/>
</dbReference>
<keyword evidence="1" id="KW-0812">Transmembrane</keyword>
<sequence length="468" mass="52879">MSTITQFAETAHQFLDRNSNTVKLSLTAVAASALTAASILTYQTNKRRWRAKTLKDELKEADLHRPIDLTPVGTTIGHHNPVNLFTEQSIEAQLSKTTEFLGKKGARKVRESYVIVVGAGGVGSWAALMLLRAGVKHIRVIDFDQVTLSSLNRHAVATLEDVGTPKVRCIKKHFNEIAPFVKVDDCIDLLNADNVDDLLGGNPDFVIDAIDNINTKIDLMKYCYDKKLNVISSMGAGAKADPSRVQIADISETFEDPLARTVRRKLKKLDILSGIQVAYSTEKPSHVKLLPLEEEKIEDRDEFSALPDFRARILPVLGTIPSMFGMAIATNIILRIAEYPGFEPLAIKLRDGLYTRVHKEMMTREQRAFNEKICTLDVRDVGYIFEEMWHGKSVISGPDDKLCLTRWDRRKKLDYLNTVCMTRVEANAHDKLPENTDLEKHYGKEVYNRVEERFTQQRLRQATWGQVL</sequence>
<feature type="domain" description="THIF-type NAD/FAD binding fold" evidence="2">
    <location>
        <begin position="99"/>
        <end position="339"/>
    </location>
</feature>
<dbReference type="InterPro" id="IPR045886">
    <property type="entry name" value="ThiF/MoeB/HesA"/>
</dbReference>
<gene>
    <name evidence="3" type="ORF">CU098_013859</name>
</gene>
<dbReference type="STRING" id="4846.A0A367KX69"/>
<dbReference type="EMBL" id="PJQM01000082">
    <property type="protein sequence ID" value="RCI06808.1"/>
    <property type="molecule type" value="Genomic_DNA"/>
</dbReference>
<dbReference type="OrthoDB" id="10265862at2759"/>
<dbReference type="Pfam" id="PF00899">
    <property type="entry name" value="ThiF"/>
    <property type="match status" value="1"/>
</dbReference>
<evidence type="ECO:0000259" key="2">
    <source>
        <dbReference type="Pfam" id="PF00899"/>
    </source>
</evidence>
<dbReference type="FunFam" id="3.40.50.720:FF:000449">
    <property type="entry name" value="Ubiquitin-activating enzyme (E1), putative"/>
    <property type="match status" value="1"/>
</dbReference>
<dbReference type="InterPro" id="IPR035985">
    <property type="entry name" value="Ubiquitin-activating_enz"/>
</dbReference>
<dbReference type="GO" id="GO:0005741">
    <property type="term" value="C:mitochondrial outer membrane"/>
    <property type="evidence" value="ECO:0007669"/>
    <property type="project" value="TreeGrafter"/>
</dbReference>
<comment type="caution">
    <text evidence="3">The sequence shown here is derived from an EMBL/GenBank/DDBJ whole genome shotgun (WGS) entry which is preliminary data.</text>
</comment>
<dbReference type="Gene3D" id="3.40.50.720">
    <property type="entry name" value="NAD(P)-binding Rossmann-like Domain"/>
    <property type="match status" value="1"/>
</dbReference>
<evidence type="ECO:0000313" key="3">
    <source>
        <dbReference type="EMBL" id="RCI06808.1"/>
    </source>
</evidence>
<organism evidence="3 4">
    <name type="scientific">Rhizopus stolonifer</name>
    <name type="common">Rhizopus nigricans</name>
    <dbReference type="NCBI Taxonomy" id="4846"/>
    <lineage>
        <taxon>Eukaryota</taxon>
        <taxon>Fungi</taxon>
        <taxon>Fungi incertae sedis</taxon>
        <taxon>Mucoromycota</taxon>
        <taxon>Mucoromycotina</taxon>
        <taxon>Mucoromycetes</taxon>
        <taxon>Mucorales</taxon>
        <taxon>Mucorineae</taxon>
        <taxon>Rhizopodaceae</taxon>
        <taxon>Rhizopus</taxon>
    </lineage>
</organism>
<dbReference type="PANTHER" id="PTHR43267">
    <property type="entry name" value="TRNA THREONYLCARBAMOYLADENOSINE DEHYDRATASE"/>
    <property type="match status" value="1"/>
</dbReference>
<feature type="transmembrane region" description="Helical" evidence="1">
    <location>
        <begin position="24"/>
        <end position="42"/>
    </location>
</feature>
<reference evidence="3 4" key="1">
    <citation type="journal article" date="2018" name="G3 (Bethesda)">
        <title>Phylogenetic and Phylogenomic Definition of Rhizopus Species.</title>
        <authorList>
            <person name="Gryganskyi A.P."/>
            <person name="Golan J."/>
            <person name="Dolatabadi S."/>
            <person name="Mondo S."/>
            <person name="Robb S."/>
            <person name="Idnurm A."/>
            <person name="Muszewska A."/>
            <person name="Steczkiewicz K."/>
            <person name="Masonjones S."/>
            <person name="Liao H.L."/>
            <person name="Gajdeczka M.T."/>
            <person name="Anike F."/>
            <person name="Vuek A."/>
            <person name="Anishchenko I.M."/>
            <person name="Voigt K."/>
            <person name="de Hoog G.S."/>
            <person name="Smith M.E."/>
            <person name="Heitman J."/>
            <person name="Vilgalys R."/>
            <person name="Stajich J.E."/>
        </authorList>
    </citation>
    <scope>NUCLEOTIDE SEQUENCE [LARGE SCALE GENOMIC DNA]</scope>
    <source>
        <strain evidence="3 4">LSU 92-RS-03</strain>
    </source>
</reference>
<feature type="transmembrane region" description="Helical" evidence="1">
    <location>
        <begin position="113"/>
        <end position="131"/>
    </location>
</feature>
<proteinExistence type="predicted"/>
<keyword evidence="1" id="KW-1133">Transmembrane helix</keyword>
<accession>A0A367KX69</accession>
<name>A0A367KX69_RHIST</name>
<dbReference type="PANTHER" id="PTHR43267:SF2">
    <property type="entry name" value="TRNA THREONYLCARBAMOYLADENOSINE DEHYDRATASE 1-RELATED"/>
    <property type="match status" value="1"/>
</dbReference>
<protein>
    <recommendedName>
        <fullName evidence="2">THIF-type NAD/FAD binding fold domain-containing protein</fullName>
    </recommendedName>
</protein>
<dbReference type="SUPFAM" id="SSF69572">
    <property type="entry name" value="Activating enzymes of the ubiquitin-like proteins"/>
    <property type="match status" value="1"/>
</dbReference>